<accession>A0A8S4RJ24</accession>
<gene>
    <name evidence="1" type="primary">jg15751</name>
    <name evidence="1" type="ORF">PAEG_LOCUS14585</name>
</gene>
<reference evidence="1" key="1">
    <citation type="submission" date="2022-03" db="EMBL/GenBank/DDBJ databases">
        <authorList>
            <person name="Lindestad O."/>
        </authorList>
    </citation>
    <scope>NUCLEOTIDE SEQUENCE</scope>
</reference>
<evidence type="ECO:0000313" key="1">
    <source>
        <dbReference type="EMBL" id="CAH2237290.1"/>
    </source>
</evidence>
<name>A0A8S4RJ24_9NEOP</name>
<proteinExistence type="predicted"/>
<protein>
    <submittedName>
        <fullName evidence="1">Jg15751 protein</fullName>
    </submittedName>
</protein>
<organism evidence="1 2">
    <name type="scientific">Pararge aegeria aegeria</name>
    <dbReference type="NCBI Taxonomy" id="348720"/>
    <lineage>
        <taxon>Eukaryota</taxon>
        <taxon>Metazoa</taxon>
        <taxon>Ecdysozoa</taxon>
        <taxon>Arthropoda</taxon>
        <taxon>Hexapoda</taxon>
        <taxon>Insecta</taxon>
        <taxon>Pterygota</taxon>
        <taxon>Neoptera</taxon>
        <taxon>Endopterygota</taxon>
        <taxon>Lepidoptera</taxon>
        <taxon>Glossata</taxon>
        <taxon>Ditrysia</taxon>
        <taxon>Papilionoidea</taxon>
        <taxon>Nymphalidae</taxon>
        <taxon>Satyrinae</taxon>
        <taxon>Satyrini</taxon>
        <taxon>Parargina</taxon>
        <taxon>Pararge</taxon>
    </lineage>
</organism>
<dbReference type="EMBL" id="CAKXAJ010025257">
    <property type="protein sequence ID" value="CAH2237290.1"/>
    <property type="molecule type" value="Genomic_DNA"/>
</dbReference>
<sequence length="121" mass="12492">MRGARLGRACGQKRGRRLAAAGGAWAAIGEAGREIHFHKLAWAGGGVGRGLGRTAPPCATRLVGARGRGQVGTSVAAPRMFIGSLANELGRRSSKSIAVNCYAVAAYPGAPRMSCDATWRC</sequence>
<evidence type="ECO:0000313" key="2">
    <source>
        <dbReference type="Proteomes" id="UP000838756"/>
    </source>
</evidence>
<keyword evidence="2" id="KW-1185">Reference proteome</keyword>
<comment type="caution">
    <text evidence="1">The sequence shown here is derived from an EMBL/GenBank/DDBJ whole genome shotgun (WGS) entry which is preliminary data.</text>
</comment>
<dbReference type="AlphaFoldDB" id="A0A8S4RJ24"/>
<dbReference type="Proteomes" id="UP000838756">
    <property type="component" value="Unassembled WGS sequence"/>
</dbReference>